<evidence type="ECO:0000313" key="4">
    <source>
        <dbReference type="Proteomes" id="UP001159428"/>
    </source>
</evidence>
<keyword evidence="4" id="KW-1185">Reference proteome</keyword>
<protein>
    <recommendedName>
        <fullName evidence="5">G domain-containing protein</fullName>
    </recommendedName>
</protein>
<evidence type="ECO:0008006" key="5">
    <source>
        <dbReference type="Google" id="ProtNLM"/>
    </source>
</evidence>
<comment type="caution">
    <text evidence="3">The sequence shown here is derived from an EMBL/GenBank/DDBJ whole genome shotgun (WGS) entry which is preliminary data.</text>
</comment>
<proteinExistence type="predicted"/>
<gene>
    <name evidence="3" type="ORF">PMEA_00002268</name>
</gene>
<accession>A0AAU9Y1A2</accession>
<dbReference type="AlphaFoldDB" id="A0AAU9Y1A2"/>
<dbReference type="EMBL" id="CALNXJ010000103">
    <property type="protein sequence ID" value="CAH3164379.1"/>
    <property type="molecule type" value="Genomic_DNA"/>
</dbReference>
<dbReference type="InterPro" id="IPR041249">
    <property type="entry name" value="HEPN_DZIP3"/>
</dbReference>
<dbReference type="InterPro" id="IPR058519">
    <property type="entry name" value="DUF8206"/>
</dbReference>
<sequence>MASAAPSFPSKRETTNYARLCRLLVDVGTLIVRETFDRKHPAENLCTVLSSSKINSVLKSLRERRILNPHQWGKIYPAIKSSVSSRDFDITLLMVLLRNICGLTPLATGWDAFPPASDTTLQADLARIKHYRNTVYAHAVKASVDDAEFNRHWKDIQKVLVRLGGVGYQDAIDNLKKERMDPELEEHYKGLLKQWVMDEVSIKERLDEIEEKMIKNFEDLKVSMDNHEKKIGIGRRVLNKMKKKEDVVILILGETGVGKSTWINGIANYLKYDSLLDAIDAREFTVLVPFRFTFTDEKGKGIDVSFGSDENEVFAAGQSATQTTREYMFETEARRYHLIDTPGIGDCRGIGKDKENFENILEFLTLYNKINAVVVLLKPNNPRLTVAFRFCVVELLTYLHKSLVSNIIFAFTNSRGTFYKPGDSLPVLKELLQEYNLKIDVSPSNYFCFDNEAFRFLACNKKGIKFTPKEVNLYSESWDLSCETTGKLFQRVMEMKPHDTKKTLSLNEARNYIIALSKPMGEAFELITMNLKRIDDETEKCKIFDSDISTFRAHLKFKGFDLIVEPLDYPMTVCAGDECKTYAKVGEENVTRTVYDQICHDHCYLPGVSVETINNDKLYKCRAMHEGQCTKCRHSYSEHMHITYKTTLVETEFLTKEAQSLIMMKEDMKSQKEAFIDTLKLRSKEYKREKDFIYECASFFGIFLKKNAMIPYNDSFGDYVDMLIKDEEAKKEEIRDKGKIEKLKEEKQQYEMKKRLIKTTISSSSEGKFKTSPVEEIYKRKKKLCSLKHNGRILREAFDGVMSARQRMFEENRRGHLQINGSDSLWSRFLSKVKPLK</sequence>
<evidence type="ECO:0000259" key="2">
    <source>
        <dbReference type="Pfam" id="PF26633"/>
    </source>
</evidence>
<feature type="domain" description="DZIP3-like HEPN" evidence="1">
    <location>
        <begin position="43"/>
        <end position="188"/>
    </location>
</feature>
<reference evidence="3 4" key="1">
    <citation type="submission" date="2022-05" db="EMBL/GenBank/DDBJ databases">
        <authorList>
            <consortium name="Genoscope - CEA"/>
            <person name="William W."/>
        </authorList>
    </citation>
    <scope>NUCLEOTIDE SEQUENCE [LARGE SCALE GENOMIC DNA]</scope>
</reference>
<dbReference type="Pfam" id="PF26633">
    <property type="entry name" value="DUF8206"/>
    <property type="match status" value="1"/>
</dbReference>
<dbReference type="Pfam" id="PF18738">
    <property type="entry name" value="HEPN_DZIP3"/>
    <property type="match status" value="1"/>
</dbReference>
<dbReference type="PANTHER" id="PTHR32046:SF11">
    <property type="entry name" value="IMMUNE-ASSOCIATED NUCLEOTIDE-BINDING PROTEIN 10-LIKE"/>
    <property type="match status" value="1"/>
</dbReference>
<evidence type="ECO:0000313" key="3">
    <source>
        <dbReference type="EMBL" id="CAH3164379.1"/>
    </source>
</evidence>
<feature type="domain" description="DUF8206" evidence="2">
    <location>
        <begin position="567"/>
        <end position="645"/>
    </location>
</feature>
<dbReference type="InterPro" id="IPR027417">
    <property type="entry name" value="P-loop_NTPase"/>
</dbReference>
<dbReference type="Proteomes" id="UP001159428">
    <property type="component" value="Unassembled WGS sequence"/>
</dbReference>
<evidence type="ECO:0000259" key="1">
    <source>
        <dbReference type="Pfam" id="PF18738"/>
    </source>
</evidence>
<dbReference type="PANTHER" id="PTHR32046">
    <property type="entry name" value="G DOMAIN-CONTAINING PROTEIN"/>
    <property type="match status" value="1"/>
</dbReference>
<dbReference type="SUPFAM" id="SSF52540">
    <property type="entry name" value="P-loop containing nucleoside triphosphate hydrolases"/>
    <property type="match status" value="2"/>
</dbReference>
<organism evidence="3 4">
    <name type="scientific">Pocillopora meandrina</name>
    <dbReference type="NCBI Taxonomy" id="46732"/>
    <lineage>
        <taxon>Eukaryota</taxon>
        <taxon>Metazoa</taxon>
        <taxon>Cnidaria</taxon>
        <taxon>Anthozoa</taxon>
        <taxon>Hexacorallia</taxon>
        <taxon>Scleractinia</taxon>
        <taxon>Astrocoeniina</taxon>
        <taxon>Pocilloporidae</taxon>
        <taxon>Pocillopora</taxon>
    </lineage>
</organism>
<dbReference type="Gene3D" id="3.40.50.300">
    <property type="entry name" value="P-loop containing nucleotide triphosphate hydrolases"/>
    <property type="match status" value="1"/>
</dbReference>
<name>A0AAU9Y1A2_9CNID</name>